<dbReference type="RefSeq" id="WP_015598317.1">
    <property type="nucleotide sequence ID" value="NC_021172.1"/>
</dbReference>
<keyword evidence="2" id="KW-1185">Reference proteome</keyword>
<dbReference type="EMBL" id="CP005587">
    <property type="protein sequence ID" value="AGK58291.1"/>
    <property type="molecule type" value="Genomic_DNA"/>
</dbReference>
<dbReference type="AlphaFoldDB" id="N0BCN3"/>
<gene>
    <name evidence="1" type="ORF">HYPDE_33093</name>
</gene>
<reference evidence="1 2" key="1">
    <citation type="journal article" date="2013" name="Genome Announc.">
        <title>Genome sequences for three denitrifying bacterial strains isolated from a uranium- and nitrate-contaminated subsurface environment.</title>
        <authorList>
            <person name="Venkatramanan R."/>
            <person name="Prakash O."/>
            <person name="Woyke T."/>
            <person name="Chain P."/>
            <person name="Goodwin L.A."/>
            <person name="Watson D."/>
            <person name="Brooks S."/>
            <person name="Kostka J.E."/>
            <person name="Green S.J."/>
        </authorList>
    </citation>
    <scope>NUCLEOTIDE SEQUENCE [LARGE SCALE GENOMIC DNA]</scope>
    <source>
        <strain evidence="1 2">1NES1</strain>
    </source>
</reference>
<dbReference type="HOGENOM" id="CLU_103697_0_0_5"/>
<dbReference type="Proteomes" id="UP000005952">
    <property type="component" value="Chromosome"/>
</dbReference>
<organism evidence="1 2">
    <name type="scientific">Hyphomicrobium denitrificans 1NES1</name>
    <dbReference type="NCBI Taxonomy" id="670307"/>
    <lineage>
        <taxon>Bacteria</taxon>
        <taxon>Pseudomonadati</taxon>
        <taxon>Pseudomonadota</taxon>
        <taxon>Alphaproteobacteria</taxon>
        <taxon>Hyphomicrobiales</taxon>
        <taxon>Hyphomicrobiaceae</taxon>
        <taxon>Hyphomicrobium</taxon>
    </lineage>
</organism>
<accession>N0BCN3</accession>
<sequence length="209" mass="23006">MSKYAAYAARAPLSVYLLADHLDSALAAGEDLVARGHDWRALAEDPGEPSEFPMRQRRIAEDVRSFELMLIARVLKARTHALSLAEVDDRFRAVGNLFASGTAILHDAVTECGDARGEDFETGDDIVSYIRSRGLIAPDAANVRGAADLTIDDSFLVAKRIALGPLLDMTSAFLDALDSQYELFVEVEQPERATRLKIELDDRDRLSLN</sequence>
<evidence type="ECO:0000313" key="2">
    <source>
        <dbReference type="Proteomes" id="UP000005952"/>
    </source>
</evidence>
<protein>
    <submittedName>
        <fullName evidence="1">Uncharacterized protein</fullName>
    </submittedName>
</protein>
<name>N0BCN3_9HYPH</name>
<proteinExistence type="predicted"/>
<evidence type="ECO:0000313" key="1">
    <source>
        <dbReference type="EMBL" id="AGK58291.1"/>
    </source>
</evidence>
<dbReference type="OrthoDB" id="7932100at2"/>
<dbReference type="KEGG" id="hdt:HYPDE_33093"/>